<dbReference type="AlphaFoldDB" id="A0A2W0HBS7"/>
<gene>
    <name evidence="4" type="ORF">CR205_08675</name>
</gene>
<organism evidence="4 5">
    <name type="scientific">Alteribacter lacisalsi</name>
    <dbReference type="NCBI Taxonomy" id="2045244"/>
    <lineage>
        <taxon>Bacteria</taxon>
        <taxon>Bacillati</taxon>
        <taxon>Bacillota</taxon>
        <taxon>Bacilli</taxon>
        <taxon>Bacillales</taxon>
        <taxon>Bacillaceae</taxon>
        <taxon>Alteribacter</taxon>
    </lineage>
</organism>
<proteinExistence type="predicted"/>
<dbReference type="Proteomes" id="UP000248066">
    <property type="component" value="Unassembled WGS sequence"/>
</dbReference>
<dbReference type="OrthoDB" id="2476445at2"/>
<sequence>MRKTILLSWFLLLLAAGCGQEAGNTSGSVEESESEEATESESDETASSKDEKHHEEPDSAQDSLEDDPKMGKNEKESESRKKESKTEKNQEGTAMTDYKVLDRKEAAAYPEVKSYLSQLVQNTDLKGYRAFEVSDGWVLVVSTGMRPTGGYTLHVDDVTVTESGVSVHVREQKPAPDAMVTQALTNPAAAIHFHHAELPQSITVKDSLTGKAYSHWEKSTGTEEM</sequence>
<feature type="signal peptide" evidence="2">
    <location>
        <begin position="1"/>
        <end position="21"/>
    </location>
</feature>
<dbReference type="EMBL" id="PDOF01000001">
    <property type="protein sequence ID" value="PYZ98637.1"/>
    <property type="molecule type" value="Genomic_DNA"/>
</dbReference>
<accession>A0A2W0HBS7</accession>
<evidence type="ECO:0000259" key="3">
    <source>
        <dbReference type="Pfam" id="PF14343"/>
    </source>
</evidence>
<feature type="compositionally biased region" description="Acidic residues" evidence="1">
    <location>
        <begin position="30"/>
        <end position="44"/>
    </location>
</feature>
<dbReference type="PROSITE" id="PS51257">
    <property type="entry name" value="PROKAR_LIPOPROTEIN"/>
    <property type="match status" value="1"/>
</dbReference>
<reference evidence="4 5" key="1">
    <citation type="submission" date="2017-10" db="EMBL/GenBank/DDBJ databases">
        <title>Bacillus sp. nov., a halophilic bacterium isolated from a Yangshapao Lake.</title>
        <authorList>
            <person name="Wang H."/>
        </authorList>
    </citation>
    <scope>NUCLEOTIDE SEQUENCE [LARGE SCALE GENOMIC DNA]</scope>
    <source>
        <strain evidence="4 5">YSP-3</strain>
    </source>
</reference>
<evidence type="ECO:0000313" key="5">
    <source>
        <dbReference type="Proteomes" id="UP000248066"/>
    </source>
</evidence>
<comment type="caution">
    <text evidence="4">The sequence shown here is derived from an EMBL/GenBank/DDBJ whole genome shotgun (WGS) entry which is preliminary data.</text>
</comment>
<dbReference type="Pfam" id="PF14343">
    <property type="entry name" value="PrcB_C"/>
    <property type="match status" value="1"/>
</dbReference>
<name>A0A2W0HBS7_9BACI</name>
<protein>
    <recommendedName>
        <fullName evidence="3">PrcB C-terminal domain-containing protein</fullName>
    </recommendedName>
</protein>
<feature type="region of interest" description="Disordered" evidence="1">
    <location>
        <begin position="20"/>
        <end position="98"/>
    </location>
</feature>
<keyword evidence="2" id="KW-0732">Signal</keyword>
<dbReference type="InterPro" id="IPR025748">
    <property type="entry name" value="PrcB_C_dom"/>
</dbReference>
<evidence type="ECO:0000256" key="2">
    <source>
        <dbReference type="SAM" id="SignalP"/>
    </source>
</evidence>
<feature type="compositionally biased region" description="Basic and acidic residues" evidence="1">
    <location>
        <begin position="66"/>
        <end position="90"/>
    </location>
</feature>
<evidence type="ECO:0000256" key="1">
    <source>
        <dbReference type="SAM" id="MobiDB-lite"/>
    </source>
</evidence>
<dbReference type="RefSeq" id="WP_110518701.1">
    <property type="nucleotide sequence ID" value="NZ_PDOF01000001.1"/>
</dbReference>
<feature type="compositionally biased region" description="Basic and acidic residues" evidence="1">
    <location>
        <begin position="46"/>
        <end position="57"/>
    </location>
</feature>
<evidence type="ECO:0000313" key="4">
    <source>
        <dbReference type="EMBL" id="PYZ98637.1"/>
    </source>
</evidence>
<feature type="chain" id="PRO_5015947807" description="PrcB C-terminal domain-containing protein" evidence="2">
    <location>
        <begin position="22"/>
        <end position="225"/>
    </location>
</feature>
<keyword evidence="5" id="KW-1185">Reference proteome</keyword>
<feature type="domain" description="PrcB C-terminal" evidence="3">
    <location>
        <begin position="138"/>
        <end position="192"/>
    </location>
</feature>